<evidence type="ECO:0000313" key="2">
    <source>
        <dbReference type="EMBL" id="SVE49655.1"/>
    </source>
</evidence>
<name>A0A383DZR8_9ZZZZ</name>
<dbReference type="AlphaFoldDB" id="A0A383DZR8"/>
<evidence type="ECO:0000256" key="1">
    <source>
        <dbReference type="SAM" id="Coils"/>
    </source>
</evidence>
<organism evidence="2">
    <name type="scientific">marine metagenome</name>
    <dbReference type="NCBI Taxonomy" id="408172"/>
    <lineage>
        <taxon>unclassified sequences</taxon>
        <taxon>metagenomes</taxon>
        <taxon>ecological metagenomes</taxon>
    </lineage>
</organism>
<protein>
    <submittedName>
        <fullName evidence="2">Uncharacterized protein</fullName>
    </submittedName>
</protein>
<feature type="coiled-coil region" evidence="1">
    <location>
        <begin position="8"/>
        <end position="35"/>
    </location>
</feature>
<proteinExistence type="predicted"/>
<gene>
    <name evidence="2" type="ORF">METZ01_LOCUS502509</name>
</gene>
<sequence length="77" mass="8814">MIGIAIGYTLANQNNKSKEKELKSIKKEMENTFKAIASDVNKSNTEDFFKLANDKFKNLSKESDTNLEQKKELIDQN</sequence>
<accession>A0A383DZR8</accession>
<feature type="non-terminal residue" evidence="2">
    <location>
        <position position="77"/>
    </location>
</feature>
<dbReference type="EMBL" id="UINC01221351">
    <property type="protein sequence ID" value="SVE49655.1"/>
    <property type="molecule type" value="Genomic_DNA"/>
</dbReference>
<keyword evidence="1" id="KW-0175">Coiled coil</keyword>
<reference evidence="2" key="1">
    <citation type="submission" date="2018-05" db="EMBL/GenBank/DDBJ databases">
        <authorList>
            <person name="Lanie J.A."/>
            <person name="Ng W.-L."/>
            <person name="Kazmierczak K.M."/>
            <person name="Andrzejewski T.M."/>
            <person name="Davidsen T.M."/>
            <person name="Wayne K.J."/>
            <person name="Tettelin H."/>
            <person name="Glass J.I."/>
            <person name="Rusch D."/>
            <person name="Podicherti R."/>
            <person name="Tsui H.-C.T."/>
            <person name="Winkler M.E."/>
        </authorList>
    </citation>
    <scope>NUCLEOTIDE SEQUENCE</scope>
</reference>